<dbReference type="Proteomes" id="UP000692954">
    <property type="component" value="Unassembled WGS sequence"/>
</dbReference>
<proteinExistence type="predicted"/>
<sequence>MYKLNTMQGSSFFNFLTPVNYLSKKTLFRNANEIKPKRMDSYGRVLVAQSLPKEFWFREYDKRICSKQQKKEWRKMHRHQNPIYFKRIEQIQHLLVYSNRPCTQSPSKKWRKCRNLLLKKNTDISMTADMVKQKFQETLHLLIPQKSQISPQSVRCSLLSNKKLNSNINLQQTNEFKIKQTKTLNRLESNKTDYVPSLLSIDKQIKENSISQSNINNNSFIQQKDISTHQMTPRNRFLKDCCRLYGLDSHIPSINKLVFSDSIQLTESCETKSDKIENSPKSIGKSTYQQKTLLNLIKKQADYQQNKKQRQCSTSLQKNNCKIFNNRMSRVMKTYFPSPKRFNKHNFS</sequence>
<dbReference type="AlphaFoldDB" id="A0A8S1RIJ5"/>
<dbReference type="OrthoDB" id="310663at2759"/>
<gene>
    <name evidence="1" type="ORF">PSON_ATCC_30995.1.T1710039</name>
</gene>
<dbReference type="EMBL" id="CAJJDN010000171">
    <property type="protein sequence ID" value="CAD8126860.1"/>
    <property type="molecule type" value="Genomic_DNA"/>
</dbReference>
<comment type="caution">
    <text evidence="1">The sequence shown here is derived from an EMBL/GenBank/DDBJ whole genome shotgun (WGS) entry which is preliminary data.</text>
</comment>
<keyword evidence="2" id="KW-1185">Reference proteome</keyword>
<reference evidence="1" key="1">
    <citation type="submission" date="2021-01" db="EMBL/GenBank/DDBJ databases">
        <authorList>
            <consortium name="Genoscope - CEA"/>
            <person name="William W."/>
        </authorList>
    </citation>
    <scope>NUCLEOTIDE SEQUENCE</scope>
</reference>
<organism evidence="1 2">
    <name type="scientific">Paramecium sonneborni</name>
    <dbReference type="NCBI Taxonomy" id="65129"/>
    <lineage>
        <taxon>Eukaryota</taxon>
        <taxon>Sar</taxon>
        <taxon>Alveolata</taxon>
        <taxon>Ciliophora</taxon>
        <taxon>Intramacronucleata</taxon>
        <taxon>Oligohymenophorea</taxon>
        <taxon>Peniculida</taxon>
        <taxon>Parameciidae</taxon>
        <taxon>Paramecium</taxon>
    </lineage>
</organism>
<evidence type="ECO:0000313" key="1">
    <source>
        <dbReference type="EMBL" id="CAD8126860.1"/>
    </source>
</evidence>
<evidence type="ECO:0000313" key="2">
    <source>
        <dbReference type="Proteomes" id="UP000692954"/>
    </source>
</evidence>
<name>A0A8S1RIJ5_9CILI</name>
<protein>
    <submittedName>
        <fullName evidence="1">Uncharacterized protein</fullName>
    </submittedName>
</protein>
<accession>A0A8S1RIJ5</accession>